<evidence type="ECO:0000313" key="10">
    <source>
        <dbReference type="Proteomes" id="UP000593578"/>
    </source>
</evidence>
<dbReference type="GO" id="GO:0005524">
    <property type="term" value="F:ATP binding"/>
    <property type="evidence" value="ECO:0007669"/>
    <property type="project" value="UniProtKB-UniRule"/>
</dbReference>
<evidence type="ECO:0000256" key="7">
    <source>
        <dbReference type="SAM" id="Phobius"/>
    </source>
</evidence>
<comment type="caution">
    <text evidence="9">The sequence shown here is derived from an EMBL/GenBank/DDBJ whole genome shotgun (WGS) entry which is preliminary data.</text>
</comment>
<dbReference type="Gene3D" id="1.10.510.10">
    <property type="entry name" value="Transferase(Phosphotransferase) domain 1"/>
    <property type="match status" value="1"/>
</dbReference>
<dbReference type="GO" id="GO:0004672">
    <property type="term" value="F:protein kinase activity"/>
    <property type="evidence" value="ECO:0007669"/>
    <property type="project" value="InterPro"/>
</dbReference>
<dbReference type="SUPFAM" id="SSF56112">
    <property type="entry name" value="Protein kinase-like (PK-like)"/>
    <property type="match status" value="1"/>
</dbReference>
<keyword evidence="4 7" id="KW-1133">Transmembrane helix</keyword>
<keyword evidence="5 7" id="KW-0472">Membrane</keyword>
<name>A0A7J8QJA0_GOSRA</name>
<organism evidence="9 10">
    <name type="scientific">Gossypium raimondii</name>
    <name type="common">Peruvian cotton</name>
    <name type="synonym">Gossypium klotzschianum subsp. raimondii</name>
    <dbReference type="NCBI Taxonomy" id="29730"/>
    <lineage>
        <taxon>Eukaryota</taxon>
        <taxon>Viridiplantae</taxon>
        <taxon>Streptophyta</taxon>
        <taxon>Embryophyta</taxon>
        <taxon>Tracheophyta</taxon>
        <taxon>Spermatophyta</taxon>
        <taxon>Magnoliopsida</taxon>
        <taxon>eudicotyledons</taxon>
        <taxon>Gunneridae</taxon>
        <taxon>Pentapetalae</taxon>
        <taxon>rosids</taxon>
        <taxon>malvids</taxon>
        <taxon>Malvales</taxon>
        <taxon>Malvaceae</taxon>
        <taxon>Malvoideae</taxon>
        <taxon>Gossypium</taxon>
    </lineage>
</organism>
<keyword evidence="2 7" id="KW-0812">Transmembrane</keyword>
<dbReference type="InterPro" id="IPR000719">
    <property type="entry name" value="Prot_kinase_dom"/>
</dbReference>
<feature type="transmembrane region" description="Helical" evidence="7">
    <location>
        <begin position="116"/>
        <end position="140"/>
    </location>
</feature>
<feature type="domain" description="Protein kinase" evidence="8">
    <location>
        <begin position="116"/>
        <end position="345"/>
    </location>
</feature>
<evidence type="ECO:0000256" key="2">
    <source>
        <dbReference type="ARBA" id="ARBA00022692"/>
    </source>
</evidence>
<proteinExistence type="predicted"/>
<evidence type="ECO:0000256" key="3">
    <source>
        <dbReference type="ARBA" id="ARBA00022729"/>
    </source>
</evidence>
<protein>
    <recommendedName>
        <fullName evidence="8">Protein kinase domain-containing protein</fullName>
    </recommendedName>
</protein>
<evidence type="ECO:0000256" key="5">
    <source>
        <dbReference type="ARBA" id="ARBA00023136"/>
    </source>
</evidence>
<dbReference type="Proteomes" id="UP000593578">
    <property type="component" value="Unassembled WGS sequence"/>
</dbReference>
<dbReference type="Gene3D" id="3.30.200.20">
    <property type="entry name" value="Phosphorylase Kinase, domain 1"/>
    <property type="match status" value="1"/>
</dbReference>
<dbReference type="GO" id="GO:0016020">
    <property type="term" value="C:membrane"/>
    <property type="evidence" value="ECO:0007669"/>
    <property type="project" value="UniProtKB-SubCell"/>
</dbReference>
<comment type="subcellular location">
    <subcellularLocation>
        <location evidence="1">Membrane</location>
        <topology evidence="1">Single-pass membrane protein</topology>
    </subcellularLocation>
</comment>
<evidence type="ECO:0000256" key="1">
    <source>
        <dbReference type="ARBA" id="ARBA00004167"/>
    </source>
</evidence>
<dbReference type="FunFam" id="1.10.510.10:FF:001424">
    <property type="entry name" value="Protein kinase superfamily protein"/>
    <property type="match status" value="1"/>
</dbReference>
<keyword evidence="6" id="KW-0067">ATP-binding</keyword>
<feature type="binding site" evidence="6">
    <location>
        <position position="202"/>
    </location>
    <ligand>
        <name>ATP</name>
        <dbReference type="ChEBI" id="CHEBI:30616"/>
    </ligand>
</feature>
<feature type="non-terminal residue" evidence="9">
    <location>
        <position position="345"/>
    </location>
</feature>
<dbReference type="PROSITE" id="PS00107">
    <property type="entry name" value="PROTEIN_KINASE_ATP"/>
    <property type="match status" value="1"/>
</dbReference>
<dbReference type="EMBL" id="JABEZZ010000012">
    <property type="protein sequence ID" value="MBA0601373.1"/>
    <property type="molecule type" value="Genomic_DNA"/>
</dbReference>
<reference evidence="9 10" key="1">
    <citation type="journal article" date="2019" name="Genome Biol. Evol.">
        <title>Insights into the evolution of the New World diploid cottons (Gossypium, subgenus Houzingenia) based on genome sequencing.</title>
        <authorList>
            <person name="Grover C.E."/>
            <person name="Arick M.A. 2nd"/>
            <person name="Thrash A."/>
            <person name="Conover J.L."/>
            <person name="Sanders W.S."/>
            <person name="Peterson D.G."/>
            <person name="Frelichowski J.E."/>
            <person name="Scheffler J.A."/>
            <person name="Scheffler B.E."/>
            <person name="Wendel J.F."/>
        </authorList>
    </citation>
    <scope>NUCLEOTIDE SEQUENCE [LARGE SCALE GENOMIC DNA]</scope>
    <source>
        <strain evidence="9">8</strain>
        <tissue evidence="9">Leaf</tissue>
    </source>
</reference>
<dbReference type="InterPro" id="IPR011009">
    <property type="entry name" value="Kinase-like_dom_sf"/>
</dbReference>
<dbReference type="InterPro" id="IPR017441">
    <property type="entry name" value="Protein_kinase_ATP_BS"/>
</dbReference>
<dbReference type="PANTHER" id="PTHR47974:SF4">
    <property type="entry name" value="RECEPTOR-LIKE SERINE_THREONINE-PROTEIN KINASE"/>
    <property type="match status" value="1"/>
</dbReference>
<dbReference type="SMART" id="SM00220">
    <property type="entry name" value="S_TKc"/>
    <property type="match status" value="1"/>
</dbReference>
<evidence type="ECO:0000259" key="8">
    <source>
        <dbReference type="PROSITE" id="PS50011"/>
    </source>
</evidence>
<dbReference type="AlphaFoldDB" id="A0A7J8QJA0"/>
<sequence length="345" mass="39482">MTDPSNWNKGCKPRFNKTCSASQQPMTFMEIPHVDFYSYNKIKGEGKCYTKAALLNGYKSPKVRVTTYLKAPLCLETFEYTIPNGTGLTCSTKGPKPVTSFSSMYAAKVKRMKWAYLYWFAFVIGAIEMIFIVSGSWLLFKRHDVSDVVKEGYRVIASQFTKFSYFELKKATSNFKEELGKGASGAVFKGVLADERVVAVKKLGDAYLSEECRHRLLDYEYVENQSLDQHLFSSNVIGWKERFKVALGTAKGLAYLHHECLEWAIHCDVKPENILLDGEFEPKILDFGLAKLSQRDRKNPEFSLVILELVKGNRLSNWVLEDGEQQETEVTKFLRDIKRKIQSEE</sequence>
<keyword evidence="6" id="KW-0547">Nucleotide-binding</keyword>
<accession>A0A7J8QJA0</accession>
<gene>
    <name evidence="9" type="ORF">Gorai_004553</name>
</gene>
<keyword evidence="3" id="KW-0732">Signal</keyword>
<dbReference type="PANTHER" id="PTHR47974">
    <property type="entry name" value="OS07G0415500 PROTEIN"/>
    <property type="match status" value="1"/>
</dbReference>
<evidence type="ECO:0000256" key="4">
    <source>
        <dbReference type="ARBA" id="ARBA00022989"/>
    </source>
</evidence>
<dbReference type="PROSITE" id="PS50011">
    <property type="entry name" value="PROTEIN_KINASE_DOM"/>
    <property type="match status" value="1"/>
</dbReference>
<evidence type="ECO:0000256" key="6">
    <source>
        <dbReference type="PROSITE-ProRule" id="PRU10141"/>
    </source>
</evidence>
<evidence type="ECO:0000313" key="9">
    <source>
        <dbReference type="EMBL" id="MBA0601373.1"/>
    </source>
</evidence>
<dbReference type="Pfam" id="PF00069">
    <property type="entry name" value="Pkinase"/>
    <property type="match status" value="1"/>
</dbReference>